<dbReference type="AlphaFoldDB" id="A0A1W6Z9S3"/>
<dbReference type="GO" id="GO:0009279">
    <property type="term" value="C:cell outer membrane"/>
    <property type="evidence" value="ECO:0007669"/>
    <property type="project" value="UniProtKB-SubCell"/>
</dbReference>
<keyword evidence="15" id="KW-1133">Transmembrane helix</keyword>
<dbReference type="Pfam" id="PF02563">
    <property type="entry name" value="Poly_export"/>
    <property type="match status" value="1"/>
</dbReference>
<feature type="domain" description="Soluble ligand binding" evidence="17">
    <location>
        <begin position="204"/>
        <end position="247"/>
    </location>
</feature>
<dbReference type="GO" id="GO:0015159">
    <property type="term" value="F:polysaccharide transmembrane transporter activity"/>
    <property type="evidence" value="ECO:0007669"/>
    <property type="project" value="InterPro"/>
</dbReference>
<gene>
    <name evidence="19" type="ORF">CAL15_06520</name>
</gene>
<reference evidence="19 20" key="1">
    <citation type="submission" date="2017-05" db="EMBL/GenBank/DDBJ databases">
        <title>Complete and WGS of Bordetella genogroups.</title>
        <authorList>
            <person name="Spilker T."/>
            <person name="LiPuma J."/>
        </authorList>
    </citation>
    <scope>NUCLEOTIDE SEQUENCE [LARGE SCALE GENOMIC DNA]</scope>
    <source>
        <strain evidence="19 20">AU7206</strain>
    </source>
</reference>
<evidence type="ECO:0000256" key="10">
    <source>
        <dbReference type="ARBA" id="ARBA00023114"/>
    </source>
</evidence>
<keyword evidence="10" id="KW-0626">Porin</keyword>
<keyword evidence="13" id="KW-0998">Cell outer membrane</keyword>
<evidence type="ECO:0000256" key="14">
    <source>
        <dbReference type="ARBA" id="ARBA00023288"/>
    </source>
</evidence>
<dbReference type="GO" id="GO:0006811">
    <property type="term" value="P:monoatomic ion transport"/>
    <property type="evidence" value="ECO:0007669"/>
    <property type="project" value="UniProtKB-KW"/>
</dbReference>
<keyword evidence="5 19" id="KW-0762">Sugar transport</keyword>
<dbReference type="Gene3D" id="3.30.1950.10">
    <property type="entry name" value="wza like domain"/>
    <property type="match status" value="1"/>
</dbReference>
<dbReference type="InterPro" id="IPR019554">
    <property type="entry name" value="Soluble_ligand-bd"/>
</dbReference>
<dbReference type="Pfam" id="PF22461">
    <property type="entry name" value="SLBB_2"/>
    <property type="match status" value="1"/>
</dbReference>
<comment type="subcellular location">
    <subcellularLocation>
        <location evidence="1">Cell outer membrane</location>
        <topology evidence="1">Multi-pass membrane protein</topology>
    </subcellularLocation>
</comment>
<keyword evidence="11 15" id="KW-0472">Membrane</keyword>
<dbReference type="InterPro" id="IPR054765">
    <property type="entry name" value="SLBB_dom"/>
</dbReference>
<evidence type="ECO:0000256" key="13">
    <source>
        <dbReference type="ARBA" id="ARBA00023237"/>
    </source>
</evidence>
<dbReference type="EMBL" id="CP021111">
    <property type="protein sequence ID" value="ARP94067.1"/>
    <property type="molecule type" value="Genomic_DNA"/>
</dbReference>
<dbReference type="PANTHER" id="PTHR33619">
    <property type="entry name" value="POLYSACCHARIDE EXPORT PROTEIN GFCE-RELATED"/>
    <property type="match status" value="1"/>
</dbReference>
<dbReference type="Proteomes" id="UP000194161">
    <property type="component" value="Chromosome"/>
</dbReference>
<accession>A0A1W6Z9S3</accession>
<evidence type="ECO:0000256" key="2">
    <source>
        <dbReference type="ARBA" id="ARBA00009450"/>
    </source>
</evidence>
<dbReference type="Pfam" id="PF10531">
    <property type="entry name" value="SLBB"/>
    <property type="match status" value="1"/>
</dbReference>
<evidence type="ECO:0000256" key="3">
    <source>
        <dbReference type="ARBA" id="ARBA00022448"/>
    </source>
</evidence>
<evidence type="ECO:0000256" key="15">
    <source>
        <dbReference type="SAM" id="Phobius"/>
    </source>
</evidence>
<dbReference type="KEGG" id="bgm:CAL15_06520"/>
<sequence>MTCSLCSSYSFSFTASPVSSSRALRIIVIRSALSFFSSARVVFVAPLLLVLTGCAGGLLSGAGPRISAIDAESSNPSVPYTLIDLSGETIAPYVRPPEPAPAANVSSTTTAYEISLVPGDVIKVMIADIGETNAMFAPLAAGGTSFDVRVDVDGKISLPYAGRFSVAGHTPGEVEREIKQRIRGVTADPQVMVSMVGDVSGSVLVAGAVNKPGRFSALQGPLTLLDAINLAGGPMLEPHLVEVTVRNGKDANVYSYQSLLQGLNAPVAPRSEIVVSRARKRFVAMGAVATPGLHDLPSEQPSLLEVLGEAGWLDETKADPQGVFVFRLSRVAGVERPVPEVFRLNMRDPAAIFLARQFLVQPEDAVYVTNAAIYEWQKIISPIIQAMAFGRTLERGF</sequence>
<evidence type="ECO:0000313" key="19">
    <source>
        <dbReference type="EMBL" id="ARP94067.1"/>
    </source>
</evidence>
<keyword evidence="6 15" id="KW-0812">Transmembrane</keyword>
<dbReference type="OrthoDB" id="9808421at2"/>
<keyword evidence="14" id="KW-0449">Lipoprotein</keyword>
<evidence type="ECO:0000256" key="12">
    <source>
        <dbReference type="ARBA" id="ARBA00023139"/>
    </source>
</evidence>
<evidence type="ECO:0000259" key="17">
    <source>
        <dbReference type="Pfam" id="PF10531"/>
    </source>
</evidence>
<feature type="domain" description="SLBB" evidence="18">
    <location>
        <begin position="280"/>
        <end position="368"/>
    </location>
</feature>
<dbReference type="GO" id="GO:0046930">
    <property type="term" value="C:pore complex"/>
    <property type="evidence" value="ECO:0007669"/>
    <property type="project" value="UniProtKB-KW"/>
</dbReference>
<proteinExistence type="inferred from homology"/>
<evidence type="ECO:0000256" key="11">
    <source>
        <dbReference type="ARBA" id="ARBA00023136"/>
    </source>
</evidence>
<dbReference type="STRING" id="463040.CAL15_06520"/>
<evidence type="ECO:0000259" key="16">
    <source>
        <dbReference type="Pfam" id="PF02563"/>
    </source>
</evidence>
<evidence type="ECO:0000256" key="7">
    <source>
        <dbReference type="ARBA" id="ARBA00022729"/>
    </source>
</evidence>
<keyword evidence="7" id="KW-0732">Signal</keyword>
<evidence type="ECO:0000256" key="4">
    <source>
        <dbReference type="ARBA" id="ARBA00022452"/>
    </source>
</evidence>
<feature type="transmembrane region" description="Helical" evidence="15">
    <location>
        <begin position="39"/>
        <end position="59"/>
    </location>
</feature>
<keyword evidence="9" id="KW-0406">Ion transport</keyword>
<organism evidence="19 20">
    <name type="scientific">Bordetella genomosp. 13</name>
    <dbReference type="NCBI Taxonomy" id="463040"/>
    <lineage>
        <taxon>Bacteria</taxon>
        <taxon>Pseudomonadati</taxon>
        <taxon>Pseudomonadota</taxon>
        <taxon>Betaproteobacteria</taxon>
        <taxon>Burkholderiales</taxon>
        <taxon>Alcaligenaceae</taxon>
        <taxon>Bordetella</taxon>
    </lineage>
</organism>
<evidence type="ECO:0000259" key="18">
    <source>
        <dbReference type="Pfam" id="PF22461"/>
    </source>
</evidence>
<keyword evidence="4" id="KW-1134">Transmembrane beta strand</keyword>
<evidence type="ECO:0000256" key="8">
    <source>
        <dbReference type="ARBA" id="ARBA00023047"/>
    </source>
</evidence>
<name>A0A1W6Z9S3_9BORD</name>
<evidence type="ECO:0000313" key="20">
    <source>
        <dbReference type="Proteomes" id="UP000194161"/>
    </source>
</evidence>
<dbReference type="GO" id="GO:0015288">
    <property type="term" value="F:porin activity"/>
    <property type="evidence" value="ECO:0007669"/>
    <property type="project" value="UniProtKB-KW"/>
</dbReference>
<evidence type="ECO:0000256" key="6">
    <source>
        <dbReference type="ARBA" id="ARBA00022692"/>
    </source>
</evidence>
<dbReference type="PANTHER" id="PTHR33619:SF3">
    <property type="entry name" value="POLYSACCHARIDE EXPORT PROTEIN GFCE-RELATED"/>
    <property type="match status" value="1"/>
</dbReference>
<dbReference type="Gene3D" id="3.10.560.10">
    <property type="entry name" value="Outer membrane lipoprotein wza domain like"/>
    <property type="match status" value="2"/>
</dbReference>
<evidence type="ECO:0000256" key="5">
    <source>
        <dbReference type="ARBA" id="ARBA00022597"/>
    </source>
</evidence>
<keyword evidence="12" id="KW-0564">Palmitate</keyword>
<protein>
    <submittedName>
        <fullName evidence="19">Sugar transporter</fullName>
    </submittedName>
</protein>
<dbReference type="InterPro" id="IPR049712">
    <property type="entry name" value="Poly_export"/>
</dbReference>
<comment type="similarity">
    <text evidence="2">Belongs to the BexD/CtrA/VexA family.</text>
</comment>
<keyword evidence="3" id="KW-0813">Transport</keyword>
<feature type="domain" description="Polysaccharide export protein N-terminal" evidence="16">
    <location>
        <begin position="110"/>
        <end position="195"/>
    </location>
</feature>
<keyword evidence="20" id="KW-1185">Reference proteome</keyword>
<dbReference type="InterPro" id="IPR003715">
    <property type="entry name" value="Poly_export_N"/>
</dbReference>
<keyword evidence="8" id="KW-0625">Polysaccharide transport</keyword>
<evidence type="ECO:0000256" key="9">
    <source>
        <dbReference type="ARBA" id="ARBA00023065"/>
    </source>
</evidence>
<evidence type="ECO:0000256" key="1">
    <source>
        <dbReference type="ARBA" id="ARBA00004571"/>
    </source>
</evidence>